<organism evidence="1 2">
    <name type="scientific">Neophaeococcomyces mojaviensis</name>
    <dbReference type="NCBI Taxonomy" id="3383035"/>
    <lineage>
        <taxon>Eukaryota</taxon>
        <taxon>Fungi</taxon>
        <taxon>Dikarya</taxon>
        <taxon>Ascomycota</taxon>
        <taxon>Pezizomycotina</taxon>
        <taxon>Eurotiomycetes</taxon>
        <taxon>Chaetothyriomycetidae</taxon>
        <taxon>Chaetothyriales</taxon>
        <taxon>Chaetothyriales incertae sedis</taxon>
        <taxon>Neophaeococcomyces</taxon>
    </lineage>
</organism>
<protein>
    <submittedName>
        <fullName evidence="1">Uncharacterized protein</fullName>
    </submittedName>
</protein>
<gene>
    <name evidence="1" type="ORF">H2198_001363</name>
</gene>
<name>A0ACC3AHG2_9EURO</name>
<comment type="caution">
    <text evidence="1">The sequence shown here is derived from an EMBL/GenBank/DDBJ whole genome shotgun (WGS) entry which is preliminary data.</text>
</comment>
<evidence type="ECO:0000313" key="1">
    <source>
        <dbReference type="EMBL" id="KAJ9662474.1"/>
    </source>
</evidence>
<dbReference type="Proteomes" id="UP001172386">
    <property type="component" value="Unassembled WGS sequence"/>
</dbReference>
<proteinExistence type="predicted"/>
<reference evidence="1" key="1">
    <citation type="submission" date="2022-10" db="EMBL/GenBank/DDBJ databases">
        <title>Culturing micro-colonial fungi from biological soil crusts in the Mojave desert and describing Neophaeococcomyces mojavensis, and introducing the new genera and species Taxawa tesnikishii.</title>
        <authorList>
            <person name="Kurbessoian T."/>
            <person name="Stajich J.E."/>
        </authorList>
    </citation>
    <scope>NUCLEOTIDE SEQUENCE</scope>
    <source>
        <strain evidence="1">JES_112</strain>
    </source>
</reference>
<evidence type="ECO:0000313" key="2">
    <source>
        <dbReference type="Proteomes" id="UP001172386"/>
    </source>
</evidence>
<keyword evidence="2" id="KW-1185">Reference proteome</keyword>
<dbReference type="EMBL" id="JAPDRQ010000015">
    <property type="protein sequence ID" value="KAJ9662474.1"/>
    <property type="molecule type" value="Genomic_DNA"/>
</dbReference>
<accession>A0ACC3AHG2</accession>
<sequence length="455" mass="51024">MTNSRTNGVNGVNGINDNSSKQKPEIVIVGGSLGGLFAGVALKTHGYNTTLLERTPVNLLHNQGAGIVAGGDTIEFFKRYDRTGKPVAVPSYKRLYLNQKGDIIHEEVNRQNMTSWDLCYYLLRANYDRVDSPYLADVKLPEERSTDGKVTYCYGCTLTNLVEEGSKVRVHYKRKQDDSSDSDASILADLVIGADGPSSTIRKILEPSVERKYAGYVVIRGTVPESEGSEAALSVFRERFCFFHAPGIQNLTYTIAGEHGNTNPGHRLLNFVWYANFPEGGSELEKVMTDKDGRRRHITIPPGMMSEDAWNLLKDKADERLPPQMAEMAHKTREPFVQCITDVISPKNLYMNDKVVLVGDALAGFRPHTVASTSQAAFDVMSLVDWLDGKIDRKQFVKQVMSWARLIQARGVTMGDRSQFQTLPVEEYIKDRNLASRKRQEDVYPEWVFKGIDEI</sequence>